<feature type="coiled-coil region" evidence="1">
    <location>
        <begin position="622"/>
        <end position="674"/>
    </location>
</feature>
<dbReference type="KEGG" id="vg:77930733"/>
<dbReference type="Proteomes" id="UP000221715">
    <property type="component" value="Genome"/>
</dbReference>
<evidence type="ECO:0000313" key="5">
    <source>
        <dbReference type="Proteomes" id="UP000221715"/>
    </source>
</evidence>
<feature type="region of interest" description="Disordered" evidence="2">
    <location>
        <begin position="1844"/>
        <end position="1863"/>
    </location>
</feature>
<sequence>MRVLLAIIVADLIAQLRVQDSGVEQSLDRTRSNLQQVGRQAENTGRATQQMSSASAAAYSRAQAASTRLRMAEQQLADARRAGNTPTQRLMSLEARVHSARAGAITAAQRYASSQNQIAQANQNVERSNRAVERSSNSVVAAAGRARGALEMAGVGVGLAAVVEGMKRAVFAASDLAESTNAVDVSFGSSAQKVKDWAATAAQAIGQSNVEAREGASTMALYGKQANLSGDSLANFSIKMTTLASDMASFRNTSPEQAVEALGAAFRGESDPIEAYGVLLNEATIKNQAMKDGLVASTSDALTPAIRVQAVYNAILEQTSIMQGDFGNTSDSMANRLRILRASATNAAAGIGDKLMPIANGFITLLEGPGMAAFQGAGSALGAIGSVASMVGAAFGDLPGPIQSAIMAVVAMRIAQRLLGGQMQSLQQRVAGVGGVWQGYSQRVANVQRAAAITGQSMGRLQASTIAMSQTVRNTSPTLMSMQAAFLRASSGASTMPRTAGAFSAATAGMAAGARGLIGALGGPWGLAIMGATIALGAFIKKKQEDKQKSQEAAAQTESWADQIGRAGGKITSALRTDVLKQADDDTKKLAVSNKTLAQTMTDLGFSNKDTVDTILKQGDAYERVRNRLIAMQNDRENSDQDTRASAYDARLELERLAKQADDAKTKAQRLAQANGDMRVSFDKNNTAVGAMTEAMTEFEESTDGAASKVDKLAKALSQLNSDGQTEEEAQQSWSDSIRDLAKALGEAGTAAVLANGKIDFTTEKGSALQDAVQKQAEAFNQVAAAAFEAARAQGKSIPEAVELARTKLVEQRKALIDSLTAQGLSADAARRLADAYGLIPNLVATNLNVVGLDEANAGIGTLLVQLNTLPREKPVSVTAPGGQQAFDLLRSIGAQIRVDNRKNIVVDAPLAPEVLDTLHRLGLAVRTNNGKTIIVTDNGTAAVVQRNIDAIRGHQVRMTVTYVDAAGREVRGIDPSTGGIPLKPEYFKELKPKGKATGGPIVGPGTGTSDDVPLWGSNGEFMMQAAAVKRYGLSFMHAVNAQRLATGGPVGSGPAGGDAAAVSDPGTATVAVPGMGLPDALGQVAAVVSQVKDAQLDPAMTEATAGVTEYGLATAEQTAAVQAAWTATGAAVTTAAGNVIGPAVRGVGQVSQSTVAGLVVPALAGMRSNIAATAMGVQSAATGQINPAIASVGSTVQGVHAGTVDPVLAAMRGAVGNTAASFGTGASAIAAQWNSVREATAAPVRFTIGTVFNNGLVGMWNSVADLIGTSKMNPYPIGFATGGVLPGYTPGRDVHQFASPTGGRLALSGGEAIMRPEWTRAVGGPNAVNRMNALARSGQLRRVKGTDQYLGGDMAFASGGTIQGGSSITSEIQRTMWDAVRTAFPNVVLTSGTRYADVGSGFDNHMGQRALDLAGPMPEIARWIYQLNRTQPVEELIHWPLQGWQNLKSGSPLDYGAGTNADHVDHVHWAMAAMRSVAGRLVSMAGGSGGPAIQKSMSQIIAETLNPLRAQVEKSMAGAAFGGQMGQLPRGVFTTMQQAMTARLRDLATKYMGPAIGGGADVERWRPMVIAALRRNGFEPNKRNQDLMLAQIGSESGGNPGVVQGVQDVNSGGNEAVGLLQVTPGTFATYRDPSLSDNRSDPWANMNAALRYYRARYGDDLGAMWGKGHGYANGGTIPGSGNRDTVPILTTPGEEVIRKGPAEKNRPLLKKINEGGDVRVYVTNWPAGTSYSSTAVPAVPADPNADPMVDPALTITDPTAVEPAVSPSERSAAENLVANAKRKHTEAVNKQRLAELKLAEIQGNPKAKASQREAAEQAVAKAKNDVIAATEKQRLAEQKLAETVSSGATATPGMPGATGAPTGPPTAFELKLRNPFQPFWWRGEKEYQERIIQRARELEQAQNELNGSGSGSGSGTSLSAVLGSENAVAERKRVLEEAEGKLRIAQMKLQEVQGSKNPKPSQIESARQAITRAENDVTKAREDLAVAEQKLAENQAKPIKQPGITKMWVGGTVPGTGISDTVPALLTPGEEVTRRAMAIKYRRLLKAINADKVGRYASGGTAGFGGYSADDSDYMKPTSLYDWLALGVGGASSVAGMAAPYAQMLLTGQVDLGNAMPQFDTGANDPTGGFANSIISDFASQISQQLNELIRAVKEGQDIHVKVENDQSPSAAGLVGMAMGV</sequence>
<proteinExistence type="predicted"/>
<dbReference type="EMBL" id="KU252585">
    <property type="protein sequence ID" value="ALY07652.1"/>
    <property type="molecule type" value="Genomic_DNA"/>
</dbReference>
<protein>
    <submittedName>
        <fullName evidence="4">Tape measure protein</fullName>
    </submittedName>
</protein>
<feature type="domain" description="Transglycosylase SLT" evidence="3">
    <location>
        <begin position="1585"/>
        <end position="1675"/>
    </location>
</feature>
<dbReference type="RefSeq" id="YP_010654879.1">
    <property type="nucleotide sequence ID" value="NC_070817.1"/>
</dbReference>
<keyword evidence="5" id="KW-1185">Reference proteome</keyword>
<gene>
    <name evidence="4" type="primary">18</name>
    <name evidence="4" type="ORF">PBI_HOWE_18</name>
</gene>
<dbReference type="PANTHER" id="PTHR43049">
    <property type="entry name" value="EARLY ENDOSOME ANTIGEN"/>
    <property type="match status" value="1"/>
</dbReference>
<feature type="coiled-coil region" evidence="1">
    <location>
        <begin position="111"/>
        <end position="138"/>
    </location>
</feature>
<organism evidence="4 5">
    <name type="scientific">Gordonia phage Howe</name>
    <dbReference type="NCBI Taxonomy" id="1777061"/>
    <lineage>
        <taxon>Viruses</taxon>
        <taxon>Duplodnaviria</taxon>
        <taxon>Heunggongvirae</taxon>
        <taxon>Uroviricota</taxon>
        <taxon>Caudoviricetes</taxon>
        <taxon>Howevirus</taxon>
        <taxon>Howevirus howe</taxon>
    </lineage>
</organism>
<feature type="compositionally biased region" description="Low complexity" evidence="2">
    <location>
        <begin position="1848"/>
        <end position="1863"/>
    </location>
</feature>
<evidence type="ECO:0000256" key="2">
    <source>
        <dbReference type="SAM" id="MobiDB-lite"/>
    </source>
</evidence>
<reference evidence="4 5" key="1">
    <citation type="submission" date="2015-12" db="EMBL/GenBank/DDBJ databases">
        <authorList>
            <person name="Pope W.H."/>
            <person name="Montgomery M.T."/>
            <person name="Garlena R.A."/>
            <person name="Russell D.A."/>
            <person name="Jacobs-Sera D."/>
            <person name="Hendrix R.W."/>
            <person name="Hatfull G.F."/>
        </authorList>
    </citation>
    <scope>NUCLEOTIDE SEQUENCE [LARGE SCALE GENOMIC DNA]</scope>
</reference>
<dbReference type="PANTHER" id="PTHR43049:SF1">
    <property type="entry name" value="EARLY ENDOSOME ANTIGEN"/>
    <property type="match status" value="1"/>
</dbReference>
<accession>A0A0U4JCZ4</accession>
<evidence type="ECO:0000256" key="1">
    <source>
        <dbReference type="SAM" id="Coils"/>
    </source>
</evidence>
<evidence type="ECO:0000259" key="3">
    <source>
        <dbReference type="Pfam" id="PF01464"/>
    </source>
</evidence>
<evidence type="ECO:0000313" key="4">
    <source>
        <dbReference type="EMBL" id="ALY07652.1"/>
    </source>
</evidence>
<name>A0A0U4JCZ4_9CAUD</name>
<dbReference type="InterPro" id="IPR023346">
    <property type="entry name" value="Lysozyme-like_dom_sf"/>
</dbReference>
<dbReference type="InterPro" id="IPR008258">
    <property type="entry name" value="Transglycosylase_SLT_dom_1"/>
</dbReference>
<dbReference type="Pfam" id="PF01464">
    <property type="entry name" value="SLT"/>
    <property type="match status" value="1"/>
</dbReference>
<keyword evidence="1" id="KW-0175">Coiled coil</keyword>
<dbReference type="GeneID" id="77930733"/>
<feature type="coiled-coil region" evidence="1">
    <location>
        <begin position="1771"/>
        <end position="1833"/>
    </location>
</feature>
<feature type="coiled-coil region" evidence="1">
    <location>
        <begin position="1936"/>
        <end position="1998"/>
    </location>
</feature>
<dbReference type="Gene3D" id="1.10.530.10">
    <property type="match status" value="1"/>
</dbReference>
<dbReference type="SUPFAM" id="SSF53955">
    <property type="entry name" value="Lysozyme-like"/>
    <property type="match status" value="1"/>
</dbReference>